<keyword evidence="3 6" id="KW-0812">Transmembrane</keyword>
<dbReference type="PANTHER" id="PTHR43840:SF15">
    <property type="entry name" value="MITOCHONDRIAL METAL TRANSPORTER 1-RELATED"/>
    <property type="match status" value="1"/>
</dbReference>
<dbReference type="Pfam" id="PF01545">
    <property type="entry name" value="Cation_efflux"/>
    <property type="match status" value="1"/>
</dbReference>
<comment type="caution">
    <text evidence="8">The sequence shown here is derived from an EMBL/GenBank/DDBJ whole genome shotgun (WGS) entry which is preliminary data.</text>
</comment>
<evidence type="ECO:0000256" key="2">
    <source>
        <dbReference type="ARBA" id="ARBA00022448"/>
    </source>
</evidence>
<dbReference type="InterPro" id="IPR050291">
    <property type="entry name" value="CDF_Transporter"/>
</dbReference>
<feature type="transmembrane region" description="Helical" evidence="6">
    <location>
        <begin position="57"/>
        <end position="75"/>
    </location>
</feature>
<dbReference type="EMBL" id="JAGQHR010000558">
    <property type="protein sequence ID" value="MCA9729054.1"/>
    <property type="molecule type" value="Genomic_DNA"/>
</dbReference>
<dbReference type="InterPro" id="IPR058533">
    <property type="entry name" value="Cation_efflux_TM"/>
</dbReference>
<dbReference type="Gene3D" id="1.20.1510.10">
    <property type="entry name" value="Cation efflux protein transmembrane domain"/>
    <property type="match status" value="1"/>
</dbReference>
<dbReference type="GO" id="GO:0015093">
    <property type="term" value="F:ferrous iron transmembrane transporter activity"/>
    <property type="evidence" value="ECO:0007669"/>
    <property type="project" value="TreeGrafter"/>
</dbReference>
<gene>
    <name evidence="8" type="ORF">KC729_15290</name>
</gene>
<dbReference type="GO" id="GO:0005886">
    <property type="term" value="C:plasma membrane"/>
    <property type="evidence" value="ECO:0007669"/>
    <property type="project" value="TreeGrafter"/>
</dbReference>
<dbReference type="SUPFAM" id="SSF161111">
    <property type="entry name" value="Cation efflux protein transmembrane domain-like"/>
    <property type="match status" value="1"/>
</dbReference>
<feature type="non-terminal residue" evidence="8">
    <location>
        <position position="90"/>
    </location>
</feature>
<comment type="subcellular location">
    <subcellularLocation>
        <location evidence="1">Membrane</location>
        <topology evidence="1">Multi-pass membrane protein</topology>
    </subcellularLocation>
</comment>
<evidence type="ECO:0000256" key="3">
    <source>
        <dbReference type="ARBA" id="ARBA00022692"/>
    </source>
</evidence>
<evidence type="ECO:0000313" key="9">
    <source>
        <dbReference type="Proteomes" id="UP000697710"/>
    </source>
</evidence>
<dbReference type="GO" id="GO:0015086">
    <property type="term" value="F:cadmium ion transmembrane transporter activity"/>
    <property type="evidence" value="ECO:0007669"/>
    <property type="project" value="TreeGrafter"/>
</dbReference>
<name>A0A956M0W7_UNCEI</name>
<keyword evidence="2" id="KW-0813">Transport</keyword>
<dbReference type="GO" id="GO:0015341">
    <property type="term" value="F:zinc efflux antiporter activity"/>
    <property type="evidence" value="ECO:0007669"/>
    <property type="project" value="TreeGrafter"/>
</dbReference>
<evidence type="ECO:0000256" key="5">
    <source>
        <dbReference type="ARBA" id="ARBA00023136"/>
    </source>
</evidence>
<evidence type="ECO:0000313" key="8">
    <source>
        <dbReference type="EMBL" id="MCA9729054.1"/>
    </source>
</evidence>
<dbReference type="PANTHER" id="PTHR43840">
    <property type="entry name" value="MITOCHONDRIAL METAL TRANSPORTER 1-RELATED"/>
    <property type="match status" value="1"/>
</dbReference>
<accession>A0A956M0W7</accession>
<keyword evidence="4 6" id="KW-1133">Transmembrane helix</keyword>
<evidence type="ECO:0000259" key="7">
    <source>
        <dbReference type="Pfam" id="PF01545"/>
    </source>
</evidence>
<keyword evidence="5 6" id="KW-0472">Membrane</keyword>
<dbReference type="Proteomes" id="UP000697710">
    <property type="component" value="Unassembled WGS sequence"/>
</dbReference>
<dbReference type="InterPro" id="IPR027469">
    <property type="entry name" value="Cation_efflux_TMD_sf"/>
</dbReference>
<evidence type="ECO:0000256" key="4">
    <source>
        <dbReference type="ARBA" id="ARBA00022989"/>
    </source>
</evidence>
<sequence length="90" mass="9408">MESASPTTPRPDEARDIRIRNQAALISVAVSILLLGVKFVGYAMTGSTAVLSDALESIINVFAAAGAAAAIRFSAKPADRNHPYGHGKIE</sequence>
<evidence type="ECO:0000256" key="6">
    <source>
        <dbReference type="SAM" id="Phobius"/>
    </source>
</evidence>
<evidence type="ECO:0000256" key="1">
    <source>
        <dbReference type="ARBA" id="ARBA00004141"/>
    </source>
</evidence>
<dbReference type="GO" id="GO:0006882">
    <property type="term" value="P:intracellular zinc ion homeostasis"/>
    <property type="evidence" value="ECO:0007669"/>
    <property type="project" value="TreeGrafter"/>
</dbReference>
<proteinExistence type="predicted"/>
<reference evidence="8" key="2">
    <citation type="journal article" date="2021" name="Microbiome">
        <title>Successional dynamics and alternative stable states in a saline activated sludge microbial community over 9 years.</title>
        <authorList>
            <person name="Wang Y."/>
            <person name="Ye J."/>
            <person name="Ju F."/>
            <person name="Liu L."/>
            <person name="Boyd J.A."/>
            <person name="Deng Y."/>
            <person name="Parks D.H."/>
            <person name="Jiang X."/>
            <person name="Yin X."/>
            <person name="Woodcroft B.J."/>
            <person name="Tyson G.W."/>
            <person name="Hugenholtz P."/>
            <person name="Polz M.F."/>
            <person name="Zhang T."/>
        </authorList>
    </citation>
    <scope>NUCLEOTIDE SEQUENCE</scope>
    <source>
        <strain evidence="8">HKST-UBA01</strain>
    </source>
</reference>
<dbReference type="AlphaFoldDB" id="A0A956M0W7"/>
<feature type="transmembrane region" description="Helical" evidence="6">
    <location>
        <begin position="23"/>
        <end position="45"/>
    </location>
</feature>
<reference evidence="8" key="1">
    <citation type="submission" date="2020-04" db="EMBL/GenBank/DDBJ databases">
        <authorList>
            <person name="Zhang T."/>
        </authorList>
    </citation>
    <scope>NUCLEOTIDE SEQUENCE</scope>
    <source>
        <strain evidence="8">HKST-UBA01</strain>
    </source>
</reference>
<protein>
    <submittedName>
        <fullName evidence="8">Cation transporter</fullName>
    </submittedName>
</protein>
<organism evidence="8 9">
    <name type="scientific">Eiseniibacteriota bacterium</name>
    <dbReference type="NCBI Taxonomy" id="2212470"/>
    <lineage>
        <taxon>Bacteria</taxon>
        <taxon>Candidatus Eiseniibacteriota</taxon>
    </lineage>
</organism>
<feature type="domain" description="Cation efflux protein transmembrane" evidence="7">
    <location>
        <begin position="25"/>
        <end position="90"/>
    </location>
</feature>